<feature type="compositionally biased region" description="Basic and acidic residues" evidence="1">
    <location>
        <begin position="36"/>
        <end position="50"/>
    </location>
</feature>
<feature type="compositionally biased region" description="Basic and acidic residues" evidence="1">
    <location>
        <begin position="429"/>
        <end position="442"/>
    </location>
</feature>
<dbReference type="AlphaFoldDB" id="A0A5K1K4G1"/>
<dbReference type="InterPro" id="IPR033979">
    <property type="entry name" value="MINDY_domain"/>
</dbReference>
<organism evidence="3">
    <name type="scientific">Ganoderma boninense</name>
    <dbReference type="NCBI Taxonomy" id="34458"/>
    <lineage>
        <taxon>Eukaryota</taxon>
        <taxon>Fungi</taxon>
        <taxon>Dikarya</taxon>
        <taxon>Basidiomycota</taxon>
        <taxon>Agaricomycotina</taxon>
        <taxon>Agaricomycetes</taxon>
        <taxon>Polyporales</taxon>
        <taxon>Polyporaceae</taxon>
        <taxon>Ganoderma</taxon>
    </lineage>
</organism>
<dbReference type="InterPro" id="IPR007518">
    <property type="entry name" value="MINDY"/>
</dbReference>
<dbReference type="GO" id="GO:0016807">
    <property type="term" value="F:cysteine-type carboxypeptidase activity"/>
    <property type="evidence" value="ECO:0007669"/>
    <property type="project" value="TreeGrafter"/>
</dbReference>
<dbReference type="PANTHER" id="PTHR18063">
    <property type="entry name" value="NF-E2 INDUCIBLE PROTEIN"/>
    <property type="match status" value="1"/>
</dbReference>
<proteinExistence type="predicted"/>
<evidence type="ECO:0000313" key="3">
    <source>
        <dbReference type="EMBL" id="VWP01098.1"/>
    </source>
</evidence>
<evidence type="ECO:0000256" key="1">
    <source>
        <dbReference type="SAM" id="MobiDB-lite"/>
    </source>
</evidence>
<feature type="region of interest" description="Disordered" evidence="1">
    <location>
        <begin position="231"/>
        <end position="266"/>
    </location>
</feature>
<accession>A0A5K1K4G1</accession>
<feature type="compositionally biased region" description="Low complexity" evidence="1">
    <location>
        <begin position="238"/>
        <end position="260"/>
    </location>
</feature>
<dbReference type="GO" id="GO:0071944">
    <property type="term" value="C:cell periphery"/>
    <property type="evidence" value="ECO:0007669"/>
    <property type="project" value="TreeGrafter"/>
</dbReference>
<feature type="domain" description="MINDY deubiquitinase" evidence="2">
    <location>
        <begin position="59"/>
        <end position="364"/>
    </location>
</feature>
<protein>
    <submittedName>
        <fullName evidence="3">Lipase_3 domain-containing protein</fullName>
    </submittedName>
</protein>
<feature type="compositionally biased region" description="Polar residues" evidence="1">
    <location>
        <begin position="19"/>
        <end position="28"/>
    </location>
</feature>
<dbReference type="Pfam" id="PF04424">
    <property type="entry name" value="MINDY_DUB"/>
    <property type="match status" value="1"/>
</dbReference>
<feature type="region of interest" description="Disordered" evidence="1">
    <location>
        <begin position="429"/>
        <end position="466"/>
    </location>
</feature>
<sequence length="466" mass="50915">MSGSEGPVREILTPEPAPTQRNSPQPSGTEPEIEEETRTPRPEEEARSHENLQASIEEIWYLKEISFRPVPEAAPRMYKIITQNFNGAALTQGWAGVCCKGNILILREKIQILPYDRPTVSYEHLSHLVAEYLLTSCPDVDISAALSVMPATRKGMDLNPLFTGATSFRPAGAAGGELKLFEQAGIQLAHGWLVDPSAPEYAVVARLGDYDSAVNLLVEVDYLTKGQFVVAEDPEPGPSSAGPSSAGSSSSGAQAGSSSARTYNLTPEQQQKVEDALIVRSFIESTSSQLTYYGLFELASSLPPTSLVALFRNSHLSVLYKAPGEHGALYTLVTDQVFLHEPAVVWERLEDVDGGWSTFVDAEFVRSSPAGGDYAGHTAESALHALEREAAGLTLDEHGRADEQLARQLQAAEEQRMNDFYARQELDRADRLRQQQEREAARNGRNGRANGREDGARSKKKDCIVM</sequence>
<dbReference type="GO" id="GO:1990380">
    <property type="term" value="F:K48-linked deubiquitinase activity"/>
    <property type="evidence" value="ECO:0007669"/>
    <property type="project" value="InterPro"/>
</dbReference>
<feature type="region of interest" description="Disordered" evidence="1">
    <location>
        <begin position="1"/>
        <end position="50"/>
    </location>
</feature>
<dbReference type="GO" id="GO:0005829">
    <property type="term" value="C:cytosol"/>
    <property type="evidence" value="ECO:0007669"/>
    <property type="project" value="TreeGrafter"/>
</dbReference>
<evidence type="ECO:0000259" key="2">
    <source>
        <dbReference type="Pfam" id="PF04424"/>
    </source>
</evidence>
<feature type="compositionally biased region" description="Basic and acidic residues" evidence="1">
    <location>
        <begin position="450"/>
        <end position="466"/>
    </location>
</feature>
<dbReference type="GO" id="GO:0071108">
    <property type="term" value="P:protein K48-linked deubiquitination"/>
    <property type="evidence" value="ECO:0007669"/>
    <property type="project" value="TreeGrafter"/>
</dbReference>
<gene>
    <name evidence="3" type="primary">G4N703</name>
</gene>
<dbReference type="GO" id="GO:0004843">
    <property type="term" value="F:cysteine-type deubiquitinase activity"/>
    <property type="evidence" value="ECO:0007669"/>
    <property type="project" value="InterPro"/>
</dbReference>
<reference evidence="3" key="1">
    <citation type="submission" date="2019-10" db="EMBL/GenBank/DDBJ databases">
        <authorList>
            <person name="Nor Muhammad N."/>
        </authorList>
    </citation>
    <scope>NUCLEOTIDE SEQUENCE</scope>
</reference>
<name>A0A5K1K4G1_9APHY</name>
<dbReference type="EMBL" id="LR729102">
    <property type="protein sequence ID" value="VWP01098.1"/>
    <property type="molecule type" value="Genomic_DNA"/>
</dbReference>
<dbReference type="PANTHER" id="PTHR18063:SF6">
    <property type="entry name" value="UBIQUITIN CARBOXYL-TERMINAL HYDROLASE"/>
    <property type="match status" value="1"/>
</dbReference>